<dbReference type="InParanoid" id="A0A152A605"/>
<evidence type="ECO:0000256" key="2">
    <source>
        <dbReference type="ARBA" id="ARBA00022737"/>
    </source>
</evidence>
<name>A0A152A605_TIELA</name>
<dbReference type="PROSITE" id="PS50082">
    <property type="entry name" value="WD_REPEATS_2"/>
    <property type="match status" value="1"/>
</dbReference>
<dbReference type="Proteomes" id="UP000076078">
    <property type="component" value="Unassembled WGS sequence"/>
</dbReference>
<dbReference type="Pfam" id="PF14844">
    <property type="entry name" value="PH_BEACH"/>
    <property type="match status" value="1"/>
</dbReference>
<keyword evidence="8" id="KW-1185">Reference proteome</keyword>
<organism evidence="7 8">
    <name type="scientific">Tieghemostelium lacteum</name>
    <name type="common">Slime mold</name>
    <name type="synonym">Dictyostelium lacteum</name>
    <dbReference type="NCBI Taxonomy" id="361077"/>
    <lineage>
        <taxon>Eukaryota</taxon>
        <taxon>Amoebozoa</taxon>
        <taxon>Evosea</taxon>
        <taxon>Eumycetozoa</taxon>
        <taxon>Dictyostelia</taxon>
        <taxon>Dictyosteliales</taxon>
        <taxon>Raperosteliaceae</taxon>
        <taxon>Tieghemostelium</taxon>
    </lineage>
</organism>
<dbReference type="InterPro" id="IPR046851">
    <property type="entry name" value="NBCH_WD40"/>
</dbReference>
<dbReference type="InterPro" id="IPR013320">
    <property type="entry name" value="ConA-like_dom_sf"/>
</dbReference>
<evidence type="ECO:0000256" key="3">
    <source>
        <dbReference type="PROSITE-ProRule" id="PRU00221"/>
    </source>
</evidence>
<dbReference type="Gene3D" id="1.10.1540.10">
    <property type="entry name" value="BEACH domain"/>
    <property type="match status" value="1"/>
</dbReference>
<dbReference type="Pfam" id="PF15787">
    <property type="entry name" value="DUF4704"/>
    <property type="match status" value="1"/>
</dbReference>
<dbReference type="FunFam" id="1.10.1540.10:FF:000001">
    <property type="entry name" value="neurobeachin isoform X1"/>
    <property type="match status" value="1"/>
</dbReference>
<sequence length="2519" mass="285455">MNNDNKLPIQIESNQIKLLFDQLFLGNNGSGLIKHFNRLNDIVDLLRKDSISSIGRVKILDRLITTFTHSSSNIMNLILYNNNLQNSGSGSISGISNNNNSIDIRKSSTLYINKSLFLLNQLIDSLSNHNDNDQDTILKSLHLIEILGTQHISVHQLKSLFQLFNPHQLKYINTNRVFIENYLPNLLKTIDSMTFRKAPSSTFNFNGINSGLIVDPLGKLSNTGYSICTWINIETFNNAIQDKRVYEPRLYSFLSDKGSGIEAYFEGAHLTIRVNSTLKTQVHLEEGFPRNQWHHLVISHNKKWSLNPMSSLMGDTELKVYIDGKMVHACQIKYPSTNKPLNLCSIATVHSGASVSGSLTPTSSFGTSIFSALSSGGTSNTNSSPGILSKISENSCLKCQMGSFSMINSSLTDQEVQEIFKKGSNYVIKKHKNLLFTFCPKSFHNSVCYGIGSSSNKTDVNQDTINAFSIGDLKIYSTFSLKDSIYLVGGPQVIFPLLRLLAEPASFPNVKFPKLSNILLLLSHLIVNDRYNQEELIKGQGISTLSLLLINIFKSNPQGAFDDDSDAIIMSLDELLQASPSSIIIKLSSHQQQCNANSNNLKLSIYKEIIFNFNIWIYLGKEFQISFLKFLIFKTTVYTQYIRENIRLRTILDLIKYYYNNNNNIQSIQSNRKEIISYLFDLVDIIIKFSINNNDNQKEIIEIQELVQFIQDSSLENDILTESLSILLKYFYVDSPKAFLQSFESSGDVRSLLGLLKRNNDEIQVLVIKIIGKYLGSSLKRYVRSKSTLEDMVLFIGESLKEFAMTELLYRSISELITDDVSRSIHLMPVSPLLDLVGQINSLTTSGYQQSLSIRLNIKAIQILLMLGKKADPPLQQQILNELLLCMKHLPTLRTMLLENEGWQFWLLSLWPQATGSPLWSPPQSPMSLMSAYPMNSDQMNSSPLLSGSQPLSRQIPPLALGDRHFQSGIKEILTGIIKIVLYDCIVKKDGWKSIEDTEAWIFTLLSNGVPLERRIFYECLCHLERELKVVISTNPANQQQQQQLQQDLLILLKNYVNLISIIEDFVFSHTMNILSHRNTQLQWEDFSLVNKLLDIFDLVQPIQYINQSQQQVQPSQPNSPTNSNDGSGSVFELPNSEILLPGSNKSKSTIHSIFRMSICIFQEAESCFYGESNSLEEDDIDDEKELEKLKPITIRVWGLPLISDNLDQIIQKNSIRIQTILASEKDPKEQVRHVMWIISNLITIIRNFKDDTSLLEDINSNNNNNNNLVILKNSKSTIILLLKSLLKTYGDVIDQFILPPGLLSPITEQISKTIGLGTSGNANNNLLFQVHSVLSLNEHHDNNHREFMLYFNDKLLKKVPLLDKLHEIKDLVESVNISSAFTQTRRNKITESLKFTFQKSQELLGFHLEKILTKSISISQKLEFLELQHRTDFESLLLKYQATQELWYRKLFKQLLISSGPWFYMEEGYGQKPIVKLYQLSNGSRMNLLLKRDYNGTDHPDASISYQSSLNTSPINNAKTSQEYSILRKLNQHQSNSNLANTQNLNSSDELNSIINGDELIGFEISEEQQTSTSGIILEEVYESLDWCVLDESQNPSNASGTQQLQQQGTTNFHSNNFMNFMNQKQTGMQNQINSIKQQLKQFNYYSSTHSSNSISTNHSYAGSTVSSLGGTGSNSNIAQNQLFTTYCEIIRPMLTVRSSFSIYQDTIRLVPNVIQEDHGIAEKLLKPSQFDIKKLIGIHHRRYLLLPTALEFFFQDQICLLVNYPKVSIVNQIMKLLSQLYGDSSVIFKQLDNTKGHHDHISPYDGIIKFLNPTTRWKRREISNFEYLMTLNTIAGRTFNDLNQYPVFPWIITDYTSSTLSLEDTSIYRDLTKPIGALNPTRLELFIERMSQCPPDIPAFMYGTHYSSSGSVMFFLMRNEPMTSDFIKLQSGHFDHADRMFDSLIDCWRNCLNSSSDVKELTPEFFYQPSFLINSNRVNFGTKQNGKIMDDVVLPPWAKSPYHFIAIQRMALESEYVSQNLQHWIDLIFGYKQRGQEAIKAYNIFYHLTYEGSVDISSMNDPILREATRVQINNFGVTPSQLFTSAHPARDPPRSTWTRLSVLKKLTPFTMQNLSFSPLSLFYYISPLSSGASNNQNANTQSQFYDKVLIIGELNEFQYYKYLDGGCGLQQPSLSQINSGKDLQNLCILSNAVKSRIGKPFCQVPNQPRMILACGKSDNSLVLLYNDSKLVVGTQRHKGPITCINYDEAQIGCCGQGGVSIDRKLVATGSDDTTVILWQLSTDQYSLTPIHLLRGHDYGITQIQMSIDNDLCLSASKDGTVILHCVSSGKFIRSFKHPSSLPIHNMLLLDDGSFFIYSNSLAPVTCLSGSDNGRISPIKLEDEIQGSTPDGDNYYDKLNIIYRYSINGPLIQTTANDVQPTIVKMIYTKSPGSSFLLTAGGYQIVVRDLLNLEIVHVYDIRDLSCFQNSNRITDLYLSNWNDYDPSSTTATLMVLLESCQLLIYTIDHQGNLKSLSQ</sequence>
<evidence type="ECO:0000313" key="8">
    <source>
        <dbReference type="Proteomes" id="UP000076078"/>
    </source>
</evidence>
<dbReference type="PROSITE" id="PS50197">
    <property type="entry name" value="BEACH"/>
    <property type="match status" value="1"/>
</dbReference>
<evidence type="ECO:0000259" key="5">
    <source>
        <dbReference type="PROSITE" id="PS50197"/>
    </source>
</evidence>
<comment type="caution">
    <text evidence="7">The sequence shown here is derived from an EMBL/GenBank/DDBJ whole genome shotgun (WGS) entry which is preliminary data.</text>
</comment>
<reference evidence="7 8" key="1">
    <citation type="submission" date="2015-12" db="EMBL/GenBank/DDBJ databases">
        <title>Dictyostelia acquired genes for synthesis and detection of signals that induce cell-type specialization by lateral gene transfer from prokaryotes.</title>
        <authorList>
            <person name="Gloeckner G."/>
            <person name="Schaap P."/>
        </authorList>
    </citation>
    <scope>NUCLEOTIDE SEQUENCE [LARGE SCALE GENOMIC DNA]</scope>
    <source>
        <strain evidence="7 8">TK</strain>
    </source>
</reference>
<dbReference type="InterPro" id="IPR000409">
    <property type="entry name" value="BEACH_dom"/>
</dbReference>
<dbReference type="CDD" id="cd06071">
    <property type="entry name" value="Beach"/>
    <property type="match status" value="1"/>
</dbReference>
<accession>A0A152A605</accession>
<dbReference type="GO" id="GO:0008104">
    <property type="term" value="P:intracellular protein localization"/>
    <property type="evidence" value="ECO:0007669"/>
    <property type="project" value="TreeGrafter"/>
</dbReference>
<evidence type="ECO:0000256" key="1">
    <source>
        <dbReference type="ARBA" id="ARBA00022574"/>
    </source>
</evidence>
<dbReference type="Pfam" id="PF02138">
    <property type="entry name" value="Beach"/>
    <property type="match status" value="1"/>
</dbReference>
<dbReference type="SUPFAM" id="SSF50978">
    <property type="entry name" value="WD40 repeat-like"/>
    <property type="match status" value="1"/>
</dbReference>
<dbReference type="OMA" id="ERRIFYE"/>
<dbReference type="GO" id="GO:0016020">
    <property type="term" value="C:membrane"/>
    <property type="evidence" value="ECO:0007669"/>
    <property type="project" value="TreeGrafter"/>
</dbReference>
<dbReference type="FunCoup" id="A0A152A605">
    <property type="interactions" value="8"/>
</dbReference>
<dbReference type="Gene3D" id="2.130.10.10">
    <property type="entry name" value="YVTN repeat-like/Quinoprotein amine dehydrogenase"/>
    <property type="match status" value="1"/>
</dbReference>
<evidence type="ECO:0000313" key="7">
    <source>
        <dbReference type="EMBL" id="KYR01653.1"/>
    </source>
</evidence>
<feature type="compositionally biased region" description="Low complexity" evidence="4">
    <location>
        <begin position="1110"/>
        <end position="1125"/>
    </location>
</feature>
<gene>
    <name evidence="7" type="ORF">DLAC_01655</name>
</gene>
<dbReference type="SUPFAM" id="SSF50729">
    <property type="entry name" value="PH domain-like"/>
    <property type="match status" value="1"/>
</dbReference>
<dbReference type="InterPro" id="IPR050865">
    <property type="entry name" value="BEACH_Domain"/>
</dbReference>
<dbReference type="InterPro" id="IPR031570">
    <property type="entry name" value="NBEA/BDCP_DUF4704"/>
</dbReference>
<keyword evidence="1 3" id="KW-0853">WD repeat</keyword>
<feature type="domain" description="BEACH-type PH" evidence="6">
    <location>
        <begin position="1678"/>
        <end position="1780"/>
    </location>
</feature>
<dbReference type="Pfam" id="PF20426">
    <property type="entry name" value="NBCH_WD40"/>
    <property type="match status" value="1"/>
</dbReference>
<dbReference type="PANTHER" id="PTHR13743">
    <property type="entry name" value="BEIGE/BEACH-RELATED"/>
    <property type="match status" value="1"/>
</dbReference>
<evidence type="ECO:0000259" key="6">
    <source>
        <dbReference type="PROSITE" id="PS51783"/>
    </source>
</evidence>
<dbReference type="Pfam" id="PF13385">
    <property type="entry name" value="Laminin_G_3"/>
    <property type="match status" value="1"/>
</dbReference>
<feature type="domain" description="BEACH" evidence="5">
    <location>
        <begin position="1804"/>
        <end position="2092"/>
    </location>
</feature>
<dbReference type="SUPFAM" id="SSF49899">
    <property type="entry name" value="Concanavalin A-like lectins/glucanases"/>
    <property type="match status" value="1"/>
</dbReference>
<dbReference type="PANTHER" id="PTHR13743:SF112">
    <property type="entry name" value="BEACH DOMAIN-CONTAINING PROTEIN"/>
    <property type="match status" value="1"/>
</dbReference>
<dbReference type="InterPro" id="IPR036322">
    <property type="entry name" value="WD40_repeat_dom_sf"/>
</dbReference>
<feature type="repeat" description="WD" evidence="3">
    <location>
        <begin position="2264"/>
        <end position="2290"/>
    </location>
</feature>
<dbReference type="Gene3D" id="2.30.29.30">
    <property type="entry name" value="Pleckstrin-homology domain (PH domain)/Phosphotyrosine-binding domain (PTB)"/>
    <property type="match status" value="1"/>
</dbReference>
<dbReference type="InterPro" id="IPR036372">
    <property type="entry name" value="BEACH_dom_sf"/>
</dbReference>
<dbReference type="EMBL" id="LODT01000006">
    <property type="protein sequence ID" value="KYR01653.1"/>
    <property type="molecule type" value="Genomic_DNA"/>
</dbReference>
<dbReference type="PROSITE" id="PS51783">
    <property type="entry name" value="PH_BEACH"/>
    <property type="match status" value="1"/>
</dbReference>
<dbReference type="InterPro" id="IPR015943">
    <property type="entry name" value="WD40/YVTN_repeat-like_dom_sf"/>
</dbReference>
<dbReference type="STRING" id="361077.A0A152A605"/>
<dbReference type="GO" id="GO:0019901">
    <property type="term" value="F:protein kinase binding"/>
    <property type="evidence" value="ECO:0007669"/>
    <property type="project" value="TreeGrafter"/>
</dbReference>
<dbReference type="SMART" id="SM00320">
    <property type="entry name" value="WD40"/>
    <property type="match status" value="2"/>
</dbReference>
<dbReference type="InterPro" id="IPR023362">
    <property type="entry name" value="PH-BEACH_dom"/>
</dbReference>
<dbReference type="SUPFAM" id="SSF81837">
    <property type="entry name" value="BEACH domain"/>
    <property type="match status" value="1"/>
</dbReference>
<dbReference type="OrthoDB" id="17926at2759"/>
<protein>
    <submittedName>
        <fullName evidence="7">BEACH domain-containing protein</fullName>
    </submittedName>
</protein>
<dbReference type="InterPro" id="IPR001680">
    <property type="entry name" value="WD40_rpt"/>
</dbReference>
<feature type="region of interest" description="Disordered" evidence="4">
    <location>
        <begin position="1110"/>
        <end position="1129"/>
    </location>
</feature>
<proteinExistence type="predicted"/>
<evidence type="ECO:0000256" key="4">
    <source>
        <dbReference type="SAM" id="MobiDB-lite"/>
    </source>
</evidence>
<dbReference type="InterPro" id="IPR011993">
    <property type="entry name" value="PH-like_dom_sf"/>
</dbReference>
<dbReference type="GO" id="GO:0005829">
    <property type="term" value="C:cytosol"/>
    <property type="evidence" value="ECO:0007669"/>
    <property type="project" value="TreeGrafter"/>
</dbReference>
<keyword evidence="2" id="KW-0677">Repeat</keyword>
<dbReference type="SMART" id="SM01026">
    <property type="entry name" value="Beach"/>
    <property type="match status" value="1"/>
</dbReference>